<evidence type="ECO:0000313" key="2">
    <source>
        <dbReference type="Proteomes" id="UP000199664"/>
    </source>
</evidence>
<dbReference type="AlphaFoldDB" id="A0A1H7UK22"/>
<dbReference type="OrthoDB" id="3034735at2"/>
<accession>A0A1H7UK22</accession>
<evidence type="ECO:0000313" key="1">
    <source>
        <dbReference type="EMBL" id="SEL97114.1"/>
    </source>
</evidence>
<dbReference type="STRING" id="1036779.SAMN04515666_106303"/>
<protein>
    <submittedName>
        <fullName evidence="1">Uncharacterized protein</fullName>
    </submittedName>
</protein>
<dbReference type="RefSeq" id="WP_091837811.1">
    <property type="nucleotide sequence ID" value="NZ_FOAN01000006.1"/>
</dbReference>
<sequence>MGLKGSAFLAIWHDIAEGQHGEYIEWHTREHMPERLSVPGFRTGKRLHAPDAARYVFGTIYAGDDLEVFRSPGYLARLNNPTPWTAAVAPSFQNFLRVACERVASAGNGDGGSMATIRFDFAHAKAEVTLRQGARALVDAILALPGVSCVHLGIARSEVSGVRTRETELRSAMAEKAFDAVILVEGSQRAGLEAAVPEIERLAIATGTLTAPAVDLYETAFSLTSEDMQGQALQDANRQVRA</sequence>
<dbReference type="Proteomes" id="UP000199664">
    <property type="component" value="Unassembled WGS sequence"/>
</dbReference>
<keyword evidence="2" id="KW-1185">Reference proteome</keyword>
<gene>
    <name evidence="1" type="ORF">SAMN04515666_106303</name>
</gene>
<proteinExistence type="predicted"/>
<dbReference type="EMBL" id="FOAN01000006">
    <property type="protein sequence ID" value="SEL97114.1"/>
    <property type="molecule type" value="Genomic_DNA"/>
</dbReference>
<reference evidence="2" key="1">
    <citation type="submission" date="2016-10" db="EMBL/GenBank/DDBJ databases">
        <authorList>
            <person name="Varghese N."/>
            <person name="Submissions S."/>
        </authorList>
    </citation>
    <scope>NUCLEOTIDE SEQUENCE [LARGE SCALE GENOMIC DNA]</scope>
    <source>
        <strain evidence="2">LMG 26383,CCUG 61248,R- 45681</strain>
    </source>
</reference>
<name>A0A1H7UK22_9HYPH</name>
<organism evidence="1 2">
    <name type="scientific">Bosea lupini</name>
    <dbReference type="NCBI Taxonomy" id="1036779"/>
    <lineage>
        <taxon>Bacteria</taxon>
        <taxon>Pseudomonadati</taxon>
        <taxon>Pseudomonadota</taxon>
        <taxon>Alphaproteobacteria</taxon>
        <taxon>Hyphomicrobiales</taxon>
        <taxon>Boseaceae</taxon>
        <taxon>Bosea</taxon>
    </lineage>
</organism>